<proteinExistence type="predicted"/>
<reference evidence="6 7" key="1">
    <citation type="submission" date="2020-04" db="EMBL/GenBank/DDBJ databases">
        <authorList>
            <person name="Yoon J."/>
        </authorList>
    </citation>
    <scope>NUCLEOTIDE SEQUENCE [LARGE SCALE GENOMIC DNA]</scope>
    <source>
        <strain evidence="6 7">KMU-166</strain>
    </source>
</reference>
<evidence type="ECO:0000256" key="4">
    <source>
        <dbReference type="PROSITE-ProRule" id="PRU00335"/>
    </source>
</evidence>
<comment type="caution">
    <text evidence="4">Lacks conserved residue(s) required for the propagation of feature annotation.</text>
</comment>
<evidence type="ECO:0000313" key="6">
    <source>
        <dbReference type="EMBL" id="NKI18075.1"/>
    </source>
</evidence>
<keyword evidence="2 4" id="KW-0238">DNA-binding</keyword>
<dbReference type="InterPro" id="IPR009057">
    <property type="entry name" value="Homeodomain-like_sf"/>
</dbReference>
<feature type="domain" description="HTH tetR-type" evidence="5">
    <location>
        <begin position="16"/>
        <end position="77"/>
    </location>
</feature>
<dbReference type="InterPro" id="IPR050109">
    <property type="entry name" value="HTH-type_TetR-like_transc_reg"/>
</dbReference>
<accession>A0ABX1GGK3</accession>
<gene>
    <name evidence="6" type="ORF">HCU74_11735</name>
</gene>
<sequence length="243" mass="26630">MTAATAANTIKDARSQRTRDVIIRAAEQLFAEQGVEAVSVNNITRAAGQSNRNAVQYHFGNKTGLLQAIFDKHSPQLTQRRGELIDKLVGRDLSPARLIATALIEPLLEKLADEDGGEAYIHISAELIASNTLGYSLHDKHPIKLPRETKLVRYAAQQLTDLPPAITRHRVLLMNVLAFHGLSDHARIRRNNAYDPLSRDTAFMASNLIDSMTAIIEATPSAQSLNLLARHELADSAIDNSGT</sequence>
<keyword evidence="1" id="KW-0805">Transcription regulation</keyword>
<evidence type="ECO:0000256" key="3">
    <source>
        <dbReference type="ARBA" id="ARBA00023163"/>
    </source>
</evidence>
<dbReference type="InterPro" id="IPR001647">
    <property type="entry name" value="HTH_TetR"/>
</dbReference>
<dbReference type="PANTHER" id="PTHR30055">
    <property type="entry name" value="HTH-TYPE TRANSCRIPTIONAL REGULATOR RUTR"/>
    <property type="match status" value="1"/>
</dbReference>
<dbReference type="PROSITE" id="PS50977">
    <property type="entry name" value="HTH_TETR_2"/>
    <property type="match status" value="1"/>
</dbReference>
<dbReference type="RefSeq" id="WP_168450607.1">
    <property type="nucleotide sequence ID" value="NZ_JAAWWK010000004.1"/>
</dbReference>
<dbReference type="SUPFAM" id="SSF46689">
    <property type="entry name" value="Homeodomain-like"/>
    <property type="match status" value="1"/>
</dbReference>
<dbReference type="Gene3D" id="1.10.357.10">
    <property type="entry name" value="Tetracycline Repressor, domain 2"/>
    <property type="match status" value="1"/>
</dbReference>
<keyword evidence="3" id="KW-0804">Transcription</keyword>
<evidence type="ECO:0000313" key="7">
    <source>
        <dbReference type="Proteomes" id="UP000765845"/>
    </source>
</evidence>
<comment type="caution">
    <text evidence="6">The sequence shown here is derived from an EMBL/GenBank/DDBJ whole genome shotgun (WGS) entry which is preliminary data.</text>
</comment>
<evidence type="ECO:0000256" key="1">
    <source>
        <dbReference type="ARBA" id="ARBA00023015"/>
    </source>
</evidence>
<dbReference type="Proteomes" id="UP000765845">
    <property type="component" value="Unassembled WGS sequence"/>
</dbReference>
<protein>
    <submittedName>
        <fullName evidence="6">Helix-turn-helix transcriptional regulator</fullName>
    </submittedName>
</protein>
<keyword evidence="7" id="KW-1185">Reference proteome</keyword>
<dbReference type="PANTHER" id="PTHR30055:SF234">
    <property type="entry name" value="HTH-TYPE TRANSCRIPTIONAL REGULATOR BETI"/>
    <property type="match status" value="1"/>
</dbReference>
<dbReference type="Pfam" id="PF00440">
    <property type="entry name" value="TetR_N"/>
    <property type="match status" value="1"/>
</dbReference>
<dbReference type="EMBL" id="JAAWWK010000004">
    <property type="protein sequence ID" value="NKI18075.1"/>
    <property type="molecule type" value="Genomic_DNA"/>
</dbReference>
<evidence type="ECO:0000256" key="2">
    <source>
        <dbReference type="ARBA" id="ARBA00023125"/>
    </source>
</evidence>
<organism evidence="6 7">
    <name type="scientific">Spongiibacter thalassae</name>
    <dbReference type="NCBI Taxonomy" id="2721624"/>
    <lineage>
        <taxon>Bacteria</taxon>
        <taxon>Pseudomonadati</taxon>
        <taxon>Pseudomonadota</taxon>
        <taxon>Gammaproteobacteria</taxon>
        <taxon>Cellvibrionales</taxon>
        <taxon>Spongiibacteraceae</taxon>
        <taxon>Spongiibacter</taxon>
    </lineage>
</organism>
<evidence type="ECO:0000259" key="5">
    <source>
        <dbReference type="PROSITE" id="PS50977"/>
    </source>
</evidence>
<name>A0ABX1GGK3_9GAMM</name>